<dbReference type="GO" id="GO:0000801">
    <property type="term" value="C:central element"/>
    <property type="evidence" value="ECO:0007669"/>
    <property type="project" value="TreeGrafter"/>
</dbReference>
<dbReference type="Ensembl" id="ENSVURT00010012814.1">
    <property type="protein sequence ID" value="ENSVURP00010011284.1"/>
    <property type="gene ID" value="ENSVURG00010008707.1"/>
</dbReference>
<dbReference type="STRING" id="29139.ENSVURP00010011284"/>
<dbReference type="InterPro" id="IPR008827">
    <property type="entry name" value="SYCP1"/>
</dbReference>
<accession>A0A4X2KH66</accession>
<dbReference type="GO" id="GO:0000802">
    <property type="term" value="C:transverse filament"/>
    <property type="evidence" value="ECO:0007669"/>
    <property type="project" value="TreeGrafter"/>
</dbReference>
<feature type="signal peptide" evidence="1">
    <location>
        <begin position="1"/>
        <end position="21"/>
    </location>
</feature>
<name>A0A4X2KH66_VOMUR</name>
<protein>
    <submittedName>
        <fullName evidence="2">Uncharacterized protein</fullName>
    </submittedName>
</protein>
<keyword evidence="3" id="KW-1185">Reference proteome</keyword>
<feature type="chain" id="PRO_5021298348" evidence="1">
    <location>
        <begin position="22"/>
        <end position="144"/>
    </location>
</feature>
<reference evidence="3" key="1">
    <citation type="submission" date="2018-12" db="EMBL/GenBank/DDBJ databases">
        <authorList>
            <person name="Yazar S."/>
        </authorList>
    </citation>
    <scope>NUCLEOTIDE SEQUENCE [LARGE SCALE GENOMIC DNA]</scope>
</reference>
<dbReference type="AlphaFoldDB" id="A0A4X2KH66"/>
<dbReference type="GeneTree" id="ENSGT00390000003368"/>
<dbReference type="GO" id="GO:0001673">
    <property type="term" value="C:male germ cell nucleus"/>
    <property type="evidence" value="ECO:0007669"/>
    <property type="project" value="TreeGrafter"/>
</dbReference>
<reference evidence="2" key="2">
    <citation type="submission" date="2025-08" db="UniProtKB">
        <authorList>
            <consortium name="Ensembl"/>
        </authorList>
    </citation>
    <scope>IDENTIFICATION</scope>
</reference>
<sequence>MYCYSLLNLFFLDMLGPEGIAYTVKTPTKLKILQSEKKNPCKEGTVRKRKILFDFDTNSDSSDHNDLLSMVSDEDTLQKLYEGYPQASYQSVTTPKKNHRPLSLTTPGSALKFAAMRKMRQDGWAAVSKMDRKKKMKEAEKLFT</sequence>
<dbReference type="Proteomes" id="UP000314987">
    <property type="component" value="Unassembled WGS sequence"/>
</dbReference>
<evidence type="ECO:0000313" key="3">
    <source>
        <dbReference type="Proteomes" id="UP000314987"/>
    </source>
</evidence>
<organism evidence="2 3">
    <name type="scientific">Vombatus ursinus</name>
    <name type="common">Common wombat</name>
    <dbReference type="NCBI Taxonomy" id="29139"/>
    <lineage>
        <taxon>Eukaryota</taxon>
        <taxon>Metazoa</taxon>
        <taxon>Chordata</taxon>
        <taxon>Craniata</taxon>
        <taxon>Vertebrata</taxon>
        <taxon>Euteleostomi</taxon>
        <taxon>Mammalia</taxon>
        <taxon>Metatheria</taxon>
        <taxon>Diprotodontia</taxon>
        <taxon>Vombatidae</taxon>
        <taxon>Vombatus</taxon>
    </lineage>
</organism>
<evidence type="ECO:0000256" key="1">
    <source>
        <dbReference type="SAM" id="SignalP"/>
    </source>
</evidence>
<dbReference type="OMA" id="YMIKTPP"/>
<dbReference type="GO" id="GO:0000711">
    <property type="term" value="P:meiotic DNA repair synthesis"/>
    <property type="evidence" value="ECO:0007669"/>
    <property type="project" value="TreeGrafter"/>
</dbReference>
<dbReference type="GO" id="GO:0051878">
    <property type="term" value="P:lateral element assembly"/>
    <property type="evidence" value="ECO:0007669"/>
    <property type="project" value="TreeGrafter"/>
</dbReference>
<dbReference type="PANTHER" id="PTHR46918:SF1">
    <property type="entry name" value="SYNAPTONEMAL COMPLEX PROTEIN 1"/>
    <property type="match status" value="1"/>
</dbReference>
<evidence type="ECO:0000313" key="2">
    <source>
        <dbReference type="Ensembl" id="ENSVURP00010011284.1"/>
    </source>
</evidence>
<reference evidence="2" key="3">
    <citation type="submission" date="2025-09" db="UniProtKB">
        <authorList>
            <consortium name="Ensembl"/>
        </authorList>
    </citation>
    <scope>IDENTIFICATION</scope>
</reference>
<dbReference type="PANTHER" id="PTHR46918">
    <property type="entry name" value="SYNAPTONEMAL COMPLEX PROTEIN 1"/>
    <property type="match status" value="1"/>
</dbReference>
<dbReference type="GO" id="GO:0003690">
    <property type="term" value="F:double-stranded DNA binding"/>
    <property type="evidence" value="ECO:0007669"/>
    <property type="project" value="TreeGrafter"/>
</dbReference>
<keyword evidence="1" id="KW-0732">Signal</keyword>
<proteinExistence type="predicted"/>
<dbReference type="GO" id="GO:0051026">
    <property type="term" value="P:chiasma assembly"/>
    <property type="evidence" value="ECO:0007669"/>
    <property type="project" value="TreeGrafter"/>
</dbReference>